<organism evidence="2 3">
    <name type="scientific">Mugilogobius chulae</name>
    <name type="common">yellowstripe goby</name>
    <dbReference type="NCBI Taxonomy" id="88201"/>
    <lineage>
        <taxon>Eukaryota</taxon>
        <taxon>Metazoa</taxon>
        <taxon>Chordata</taxon>
        <taxon>Craniata</taxon>
        <taxon>Vertebrata</taxon>
        <taxon>Euteleostomi</taxon>
        <taxon>Actinopterygii</taxon>
        <taxon>Neopterygii</taxon>
        <taxon>Teleostei</taxon>
        <taxon>Neoteleostei</taxon>
        <taxon>Acanthomorphata</taxon>
        <taxon>Gobiaria</taxon>
        <taxon>Gobiiformes</taxon>
        <taxon>Gobioidei</taxon>
        <taxon>Gobiidae</taxon>
        <taxon>Gobionellinae</taxon>
        <taxon>Mugilogobius</taxon>
    </lineage>
</organism>
<sequence length="473" mass="53241">MFKWANGFLQGNPDHRFVWICSKREEYSKVVKLISDATACTPQPYVPFTETSSKAVSPPPYEQTRGKSQEKSPYDPATGDLALLARAQGIIPVPFSKDNMLKAAKRPEEYGQTPATAPSVMELTQSLTTDIFTSTPRNPALEEFTGKKLFQPKVNNYGRLGHEPWSYLTGSTAESVRENQRPSPLVRAKDNMERIIRDGDNRAEIREIFNNIDQLVMEEQRENTRRELTQPEDSGSERSASAENNSSDEDSVFGDEVLETGERAQGDPGPQAELPEESDATTEQIARMTINAAQENARKLEAQTRLVLQTVRQIPDQVQAAVLAGFQTQGGNNRQGKQQRPNSFPQENQNQPQQQNTQPKRRSDSGTGYVSPEEWNQMTPQQRLEIRERRLRAQEQGTQGQNSQTQGNFRNSSQGQNRSSQYNRRARSQQNQGQGQNQSQDRAPRPQQNQITSPQGWREAVGSAPQPENRSQN</sequence>
<evidence type="ECO:0000313" key="2">
    <source>
        <dbReference type="EMBL" id="KAK7939086.1"/>
    </source>
</evidence>
<proteinExistence type="predicted"/>
<evidence type="ECO:0000256" key="1">
    <source>
        <dbReference type="SAM" id="MobiDB-lite"/>
    </source>
</evidence>
<dbReference type="AlphaFoldDB" id="A0AAW0PTS0"/>
<feature type="region of interest" description="Disordered" evidence="1">
    <location>
        <begin position="329"/>
        <end position="473"/>
    </location>
</feature>
<protein>
    <recommendedName>
        <fullName evidence="4">Gag protein</fullName>
    </recommendedName>
</protein>
<dbReference type="EMBL" id="JBBPFD010000002">
    <property type="protein sequence ID" value="KAK7939086.1"/>
    <property type="molecule type" value="Genomic_DNA"/>
</dbReference>
<feature type="region of interest" description="Disordered" evidence="1">
    <location>
        <begin position="220"/>
        <end position="281"/>
    </location>
</feature>
<evidence type="ECO:0000313" key="3">
    <source>
        <dbReference type="Proteomes" id="UP001460270"/>
    </source>
</evidence>
<reference evidence="3" key="1">
    <citation type="submission" date="2024-04" db="EMBL/GenBank/DDBJ databases">
        <title>Salinicola lusitanus LLJ914,a marine bacterium isolated from the Okinawa Trough.</title>
        <authorList>
            <person name="Li J."/>
        </authorList>
    </citation>
    <scope>NUCLEOTIDE SEQUENCE [LARGE SCALE GENOMIC DNA]</scope>
</reference>
<dbReference type="Proteomes" id="UP001460270">
    <property type="component" value="Unassembled WGS sequence"/>
</dbReference>
<keyword evidence="3" id="KW-1185">Reference proteome</keyword>
<feature type="compositionally biased region" description="Low complexity" evidence="1">
    <location>
        <begin position="329"/>
        <end position="358"/>
    </location>
</feature>
<evidence type="ECO:0008006" key="4">
    <source>
        <dbReference type="Google" id="ProtNLM"/>
    </source>
</evidence>
<feature type="compositionally biased region" description="Low complexity" evidence="1">
    <location>
        <begin position="394"/>
        <end position="440"/>
    </location>
</feature>
<name>A0AAW0PTS0_9GOBI</name>
<accession>A0AAW0PTS0</accession>
<comment type="caution">
    <text evidence="2">The sequence shown here is derived from an EMBL/GenBank/DDBJ whole genome shotgun (WGS) entry which is preliminary data.</text>
</comment>
<feature type="compositionally biased region" description="Basic and acidic residues" evidence="1">
    <location>
        <begin position="64"/>
        <end position="73"/>
    </location>
</feature>
<feature type="compositionally biased region" description="Polar residues" evidence="1">
    <location>
        <begin position="446"/>
        <end position="455"/>
    </location>
</feature>
<feature type="compositionally biased region" description="Basic and acidic residues" evidence="1">
    <location>
        <begin position="220"/>
        <end position="229"/>
    </location>
</feature>
<gene>
    <name evidence="2" type="ORF">WMY93_002412</name>
</gene>
<feature type="compositionally biased region" description="Basic and acidic residues" evidence="1">
    <location>
        <begin position="384"/>
        <end position="393"/>
    </location>
</feature>
<feature type="region of interest" description="Disordered" evidence="1">
    <location>
        <begin position="48"/>
        <end position="77"/>
    </location>
</feature>
<feature type="compositionally biased region" description="Acidic residues" evidence="1">
    <location>
        <begin position="246"/>
        <end position="259"/>
    </location>
</feature>